<keyword evidence="5" id="KW-0732">Signal</keyword>
<evidence type="ECO:0000256" key="2">
    <source>
        <dbReference type="ARBA" id="ARBA00022723"/>
    </source>
</evidence>
<dbReference type="GO" id="GO:0046872">
    <property type="term" value="F:metal ion binding"/>
    <property type="evidence" value="ECO:0007669"/>
    <property type="project" value="UniProtKB-KW"/>
</dbReference>
<dbReference type="InterPro" id="IPR036909">
    <property type="entry name" value="Cyt_c-like_dom_sf"/>
</dbReference>
<name>A0A317PTU0_9HYPH</name>
<dbReference type="Pfam" id="PF00034">
    <property type="entry name" value="Cytochrom_C"/>
    <property type="match status" value="1"/>
</dbReference>
<comment type="caution">
    <text evidence="7">The sequence shown here is derived from an EMBL/GenBank/DDBJ whole genome shotgun (WGS) entry which is preliminary data.</text>
</comment>
<dbReference type="InterPro" id="IPR009056">
    <property type="entry name" value="Cyt_c-like_dom"/>
</dbReference>
<dbReference type="AlphaFoldDB" id="A0A317PTU0"/>
<evidence type="ECO:0000256" key="4">
    <source>
        <dbReference type="PROSITE-ProRule" id="PRU00433"/>
    </source>
</evidence>
<evidence type="ECO:0000256" key="1">
    <source>
        <dbReference type="ARBA" id="ARBA00022617"/>
    </source>
</evidence>
<evidence type="ECO:0000256" key="5">
    <source>
        <dbReference type="SAM" id="SignalP"/>
    </source>
</evidence>
<dbReference type="EMBL" id="QGTR01000001">
    <property type="protein sequence ID" value="PWW04084.1"/>
    <property type="molecule type" value="Genomic_DNA"/>
</dbReference>
<dbReference type="InterPro" id="IPR030999">
    <property type="entry name" value="Thiosulf_SoxX"/>
</dbReference>
<dbReference type="Proteomes" id="UP000246352">
    <property type="component" value="Unassembled WGS sequence"/>
</dbReference>
<accession>A0A317PTU0</accession>
<sequence length="152" mass="15980">MNWRTTITALVFVPCLVAGAAAAEVAPNDVAFGDDGVSVSLTGVQGDVEAGAAAFKDRGLGNCLACHANKDMSKDLFHGNVGPSLDGVAERYDEAMLREIVINAKQVFTSETVMPGFYSLDVGKDVVKAREGQTILSAQQVEDVVAYLGTLK</sequence>
<protein>
    <submittedName>
        <fullName evidence="7">Monoheme cytochrome SoxX (Sulfur oxidation)</fullName>
    </submittedName>
</protein>
<keyword evidence="8" id="KW-1185">Reference proteome</keyword>
<organism evidence="7 8">
    <name type="scientific">Hoeflea marina</name>
    <dbReference type="NCBI Taxonomy" id="274592"/>
    <lineage>
        <taxon>Bacteria</taxon>
        <taxon>Pseudomonadati</taxon>
        <taxon>Pseudomonadota</taxon>
        <taxon>Alphaproteobacteria</taxon>
        <taxon>Hyphomicrobiales</taxon>
        <taxon>Rhizobiaceae</taxon>
        <taxon>Hoeflea</taxon>
    </lineage>
</organism>
<dbReference type="GO" id="GO:0020037">
    <property type="term" value="F:heme binding"/>
    <property type="evidence" value="ECO:0007669"/>
    <property type="project" value="InterPro"/>
</dbReference>
<gene>
    <name evidence="7" type="ORF">DFR52_101774</name>
</gene>
<feature type="chain" id="PRO_5016466088" evidence="5">
    <location>
        <begin position="21"/>
        <end position="152"/>
    </location>
</feature>
<evidence type="ECO:0000259" key="6">
    <source>
        <dbReference type="PROSITE" id="PS51007"/>
    </source>
</evidence>
<keyword evidence="2 4" id="KW-0479">Metal-binding</keyword>
<dbReference type="NCBIfam" id="TIGR04485">
    <property type="entry name" value="thiosulf_SoxX"/>
    <property type="match status" value="1"/>
</dbReference>
<feature type="domain" description="Cytochrome c" evidence="6">
    <location>
        <begin position="46"/>
        <end position="152"/>
    </location>
</feature>
<evidence type="ECO:0000313" key="8">
    <source>
        <dbReference type="Proteomes" id="UP000246352"/>
    </source>
</evidence>
<dbReference type="OrthoDB" id="9793634at2"/>
<reference evidence="7 8" key="1">
    <citation type="submission" date="2018-05" db="EMBL/GenBank/DDBJ databases">
        <title>Genomic Encyclopedia of Type Strains, Phase IV (KMG-IV): sequencing the most valuable type-strain genomes for metagenomic binning, comparative biology and taxonomic classification.</title>
        <authorList>
            <person name="Goeker M."/>
        </authorList>
    </citation>
    <scope>NUCLEOTIDE SEQUENCE [LARGE SCALE GENOMIC DNA]</scope>
    <source>
        <strain evidence="7 8">DSM 16791</strain>
    </source>
</reference>
<dbReference type="GO" id="GO:0009055">
    <property type="term" value="F:electron transfer activity"/>
    <property type="evidence" value="ECO:0007669"/>
    <property type="project" value="InterPro"/>
</dbReference>
<feature type="signal peptide" evidence="5">
    <location>
        <begin position="1"/>
        <end position="20"/>
    </location>
</feature>
<dbReference type="RefSeq" id="WP_110030562.1">
    <property type="nucleotide sequence ID" value="NZ_QGTR01000001.1"/>
</dbReference>
<dbReference type="Gene3D" id="1.10.760.10">
    <property type="entry name" value="Cytochrome c-like domain"/>
    <property type="match status" value="1"/>
</dbReference>
<keyword evidence="3 4" id="KW-0408">Iron</keyword>
<dbReference type="PROSITE" id="PS51007">
    <property type="entry name" value="CYTC"/>
    <property type="match status" value="1"/>
</dbReference>
<evidence type="ECO:0000313" key="7">
    <source>
        <dbReference type="EMBL" id="PWW04084.1"/>
    </source>
</evidence>
<proteinExistence type="predicted"/>
<dbReference type="SUPFAM" id="SSF46626">
    <property type="entry name" value="Cytochrome c"/>
    <property type="match status" value="1"/>
</dbReference>
<evidence type="ECO:0000256" key="3">
    <source>
        <dbReference type="ARBA" id="ARBA00023004"/>
    </source>
</evidence>
<keyword evidence="1 4" id="KW-0349">Heme</keyword>